<dbReference type="GO" id="GO:0005948">
    <property type="term" value="C:acetolactate synthase complex"/>
    <property type="evidence" value="ECO:0007669"/>
    <property type="project" value="TreeGrafter"/>
</dbReference>
<dbReference type="InterPro" id="IPR045229">
    <property type="entry name" value="TPP_enz"/>
</dbReference>
<feature type="domain" description="Thiamine pyrophosphate enzyme N-terminal TPP-binding" evidence="7">
    <location>
        <begin position="28"/>
        <end position="142"/>
    </location>
</feature>
<accession>A0A1M5SRG3</accession>
<dbReference type="AlphaFoldDB" id="A0A1M5SRG3"/>
<dbReference type="SUPFAM" id="SSF52518">
    <property type="entry name" value="Thiamin diphosphate-binding fold (THDP-binding)"/>
    <property type="match status" value="2"/>
</dbReference>
<dbReference type="GO" id="GO:0009099">
    <property type="term" value="P:L-valine biosynthetic process"/>
    <property type="evidence" value="ECO:0007669"/>
    <property type="project" value="TreeGrafter"/>
</dbReference>
<dbReference type="FunFam" id="3.40.50.970:FF:000007">
    <property type="entry name" value="Acetolactate synthase"/>
    <property type="match status" value="1"/>
</dbReference>
<reference evidence="8 9" key="1">
    <citation type="submission" date="2016-11" db="EMBL/GenBank/DDBJ databases">
        <authorList>
            <person name="Jaros S."/>
            <person name="Januszkiewicz K."/>
            <person name="Wedrychowicz H."/>
        </authorList>
    </citation>
    <scope>NUCLEOTIDE SEQUENCE [LARGE SCALE GENOMIC DNA]</scope>
    <source>
        <strain evidence="8 9">DSM 45627</strain>
    </source>
</reference>
<evidence type="ECO:0000259" key="7">
    <source>
        <dbReference type="Pfam" id="PF02776"/>
    </source>
</evidence>
<dbReference type="Proteomes" id="UP000186132">
    <property type="component" value="Unassembled WGS sequence"/>
</dbReference>
<dbReference type="Gene3D" id="3.40.50.970">
    <property type="match status" value="2"/>
</dbReference>
<dbReference type="GO" id="GO:0030976">
    <property type="term" value="F:thiamine pyrophosphate binding"/>
    <property type="evidence" value="ECO:0007669"/>
    <property type="project" value="InterPro"/>
</dbReference>
<dbReference type="GO" id="GO:0009097">
    <property type="term" value="P:isoleucine biosynthetic process"/>
    <property type="evidence" value="ECO:0007669"/>
    <property type="project" value="TreeGrafter"/>
</dbReference>
<feature type="region of interest" description="Disordered" evidence="4">
    <location>
        <begin position="1"/>
        <end position="24"/>
    </location>
</feature>
<evidence type="ECO:0000256" key="3">
    <source>
        <dbReference type="RuleBase" id="RU362132"/>
    </source>
</evidence>
<dbReference type="Pfam" id="PF02776">
    <property type="entry name" value="TPP_enzyme_N"/>
    <property type="match status" value="1"/>
</dbReference>
<feature type="compositionally biased region" description="Basic residues" evidence="4">
    <location>
        <begin position="1"/>
        <end position="15"/>
    </location>
</feature>
<dbReference type="STRING" id="1206085.SAMN05443575_3779"/>
<dbReference type="InterPro" id="IPR012000">
    <property type="entry name" value="Thiamin_PyroP_enz_cen_dom"/>
</dbReference>
<dbReference type="EMBL" id="FQVU01000006">
    <property type="protein sequence ID" value="SHH40553.1"/>
    <property type="molecule type" value="Genomic_DNA"/>
</dbReference>
<gene>
    <name evidence="8" type="ORF">SAMN05443575_3779</name>
</gene>
<dbReference type="GO" id="GO:0050660">
    <property type="term" value="F:flavin adenine dinucleotide binding"/>
    <property type="evidence" value="ECO:0007669"/>
    <property type="project" value="TreeGrafter"/>
</dbReference>
<dbReference type="GO" id="GO:0003984">
    <property type="term" value="F:acetolactate synthase activity"/>
    <property type="evidence" value="ECO:0007669"/>
    <property type="project" value="TreeGrafter"/>
</dbReference>
<evidence type="ECO:0000256" key="1">
    <source>
        <dbReference type="ARBA" id="ARBA00007812"/>
    </source>
</evidence>
<evidence type="ECO:0000259" key="6">
    <source>
        <dbReference type="Pfam" id="PF02775"/>
    </source>
</evidence>
<dbReference type="InterPro" id="IPR012001">
    <property type="entry name" value="Thiamin_PyroP_enz_TPP-bd_dom"/>
</dbReference>
<dbReference type="Pfam" id="PF02775">
    <property type="entry name" value="TPP_enzyme_C"/>
    <property type="match status" value="1"/>
</dbReference>
<evidence type="ECO:0000313" key="9">
    <source>
        <dbReference type="Proteomes" id="UP000186132"/>
    </source>
</evidence>
<dbReference type="CDD" id="cd02010">
    <property type="entry name" value="TPP_ALS"/>
    <property type="match status" value="1"/>
</dbReference>
<evidence type="ECO:0000256" key="4">
    <source>
        <dbReference type="SAM" id="MobiDB-lite"/>
    </source>
</evidence>
<dbReference type="InterPro" id="IPR029061">
    <property type="entry name" value="THDP-binding"/>
</dbReference>
<keyword evidence="9" id="KW-1185">Reference proteome</keyword>
<dbReference type="Pfam" id="PF00205">
    <property type="entry name" value="TPP_enzyme_M"/>
    <property type="match status" value="1"/>
</dbReference>
<evidence type="ECO:0000256" key="2">
    <source>
        <dbReference type="ARBA" id="ARBA00023052"/>
    </source>
</evidence>
<dbReference type="SUPFAM" id="SSF52467">
    <property type="entry name" value="DHS-like NAD/FAD-binding domain"/>
    <property type="match status" value="1"/>
</dbReference>
<feature type="domain" description="Thiamine pyrophosphate enzyme TPP-binding" evidence="6">
    <location>
        <begin position="406"/>
        <end position="551"/>
    </location>
</feature>
<dbReference type="GO" id="GO:0000287">
    <property type="term" value="F:magnesium ion binding"/>
    <property type="evidence" value="ECO:0007669"/>
    <property type="project" value="InterPro"/>
</dbReference>
<evidence type="ECO:0000259" key="5">
    <source>
        <dbReference type="Pfam" id="PF00205"/>
    </source>
</evidence>
<name>A0A1M5SRG3_9ACTN</name>
<dbReference type="PANTHER" id="PTHR18968">
    <property type="entry name" value="THIAMINE PYROPHOSPHATE ENZYMES"/>
    <property type="match status" value="1"/>
</dbReference>
<dbReference type="CDD" id="cd07035">
    <property type="entry name" value="TPP_PYR_POX_like"/>
    <property type="match status" value="1"/>
</dbReference>
<proteinExistence type="inferred from homology"/>
<sequence>MARVSTRGRRARRRPPLASEGVTTPARTAADLIVECLENEGVTHVFGIPGEENIRLVEALSRSTIEYVLTRHEQGASFMAETYGRLTGRAGVCSATLGPGAINLLLGTADATTNSTPLLALSAQVGNNRSYKESHQGVDLVSMFDPVTKWSELVATPGAVPEMVRKAFKLAQTERPGAVYLAVPEDVEEAEVAPGSGPLPVNVPRPEEPSAHQVERAAAILRGARNPIVLAGHGAARAGAGDALRRFAERLGVPVATTFHGKGVFDDDHPLALGAVGFMRHDYVNFGFDSADVIVAVGYELQEFDPVRINPRGDKAIVHVHRFAAEVDAHYDVAVGLVSDVASSLDALGDALGDVTYESSGGERIRELLDAELERGRGDDRFPLAPARVVADTRAALGRDDVVLVDTGALKMWMARLYPTHEPNTCLISNGLSTMAWTVPGAIGAKIARPDAKVLVATGDGAFLMNSQEIETALRLHVPMVVLIWVDDAYGLISWKMDLEIGKNVDTAFGNPDFVAYAQSFGAKGYRIEAADELLPTLRTALADDTVSVIACPVDYSANLDLISSLGDLDETLS</sequence>
<dbReference type="InterPro" id="IPR029035">
    <property type="entry name" value="DHS-like_NAD/FAD-binding_dom"/>
</dbReference>
<dbReference type="PANTHER" id="PTHR18968:SF129">
    <property type="entry name" value="ACETOLACTATE SYNTHASE"/>
    <property type="match status" value="1"/>
</dbReference>
<dbReference type="NCBIfam" id="NF006187">
    <property type="entry name" value="PRK08322.1"/>
    <property type="match status" value="1"/>
</dbReference>
<protein>
    <submittedName>
        <fullName evidence="8">Acetolactate synthase-1/2/3 large subunit</fullName>
    </submittedName>
</protein>
<keyword evidence="2 3" id="KW-0786">Thiamine pyrophosphate</keyword>
<evidence type="ECO:0000313" key="8">
    <source>
        <dbReference type="EMBL" id="SHH40553.1"/>
    </source>
</evidence>
<dbReference type="Gene3D" id="3.40.50.1220">
    <property type="entry name" value="TPP-binding domain"/>
    <property type="match status" value="1"/>
</dbReference>
<feature type="domain" description="Thiamine pyrophosphate enzyme central" evidence="5">
    <location>
        <begin position="214"/>
        <end position="348"/>
    </location>
</feature>
<organism evidence="8 9">
    <name type="scientific">Jatrophihabitans endophyticus</name>
    <dbReference type="NCBI Taxonomy" id="1206085"/>
    <lineage>
        <taxon>Bacteria</taxon>
        <taxon>Bacillati</taxon>
        <taxon>Actinomycetota</taxon>
        <taxon>Actinomycetes</taxon>
        <taxon>Jatrophihabitantales</taxon>
        <taxon>Jatrophihabitantaceae</taxon>
        <taxon>Jatrophihabitans</taxon>
    </lineage>
</organism>
<comment type="similarity">
    <text evidence="1 3">Belongs to the TPP enzyme family.</text>
</comment>
<dbReference type="InterPro" id="IPR011766">
    <property type="entry name" value="TPP_enzyme_TPP-bd"/>
</dbReference>